<dbReference type="SUPFAM" id="SSF56042">
    <property type="entry name" value="PurM C-terminal domain-like"/>
    <property type="match status" value="1"/>
</dbReference>
<proteinExistence type="inferred from homology"/>
<keyword evidence="5" id="KW-1185">Reference proteome</keyword>
<dbReference type="Pfam" id="PF00586">
    <property type="entry name" value="AIRS"/>
    <property type="match status" value="1"/>
</dbReference>
<feature type="domain" description="PurM-like C-terminal" evidence="3">
    <location>
        <begin position="188"/>
        <end position="341"/>
    </location>
</feature>
<dbReference type="NCBIfam" id="TIGR02124">
    <property type="entry name" value="hypE"/>
    <property type="match status" value="1"/>
</dbReference>
<feature type="domain" description="PurM-like N-terminal" evidence="2">
    <location>
        <begin position="73"/>
        <end position="176"/>
    </location>
</feature>
<sequence length="365" mass="38672">MPNDNVIKMEHGAGGEPMQALIRDLILNNITGRSAGLVGLDDLDDGATINISSIIENNNNNGNSNDNSNCNNPGEIVVTTDSHVIKPAFFPDSNIGRLAVSGTVNDLAVMGAEPLALTCAMIVPEGFELSSFEKIVRSMSEAAEEVDVPIITGDTKTVERNGLDSIIINTTGIGIANEVIRDCGLCTGDKIILTGTIGDHGISLLAHREGFELTTDLVSDVAPLWNMLKDVVQIRTIEGKPAISAMKDPTRGGLAGTLNEMAQKSGTGILIEQNDLPIKKSVASACEMLGIDPLEVANEGKAVICVKAEHAEEVLAILREHEYGKDAAIIGEATEENLGKVLMRTPIGSMRYVDPPTGDLIPRIC</sequence>
<dbReference type="Proteomes" id="UP001396646">
    <property type="component" value="Unassembled WGS sequence"/>
</dbReference>
<evidence type="ECO:0000259" key="3">
    <source>
        <dbReference type="Pfam" id="PF02769"/>
    </source>
</evidence>
<evidence type="ECO:0000259" key="2">
    <source>
        <dbReference type="Pfam" id="PF00586"/>
    </source>
</evidence>
<dbReference type="PANTHER" id="PTHR30303:SF0">
    <property type="entry name" value="CARBAMOYL DEHYDRATASE HYPE"/>
    <property type="match status" value="1"/>
</dbReference>
<dbReference type="PIRSF" id="PIRSF005644">
    <property type="entry name" value="Hdrgns_mtr_HypE"/>
    <property type="match status" value="1"/>
</dbReference>
<dbReference type="Pfam" id="PF02769">
    <property type="entry name" value="AIRS_C"/>
    <property type="match status" value="1"/>
</dbReference>
<dbReference type="Gene3D" id="3.90.650.10">
    <property type="entry name" value="PurM-like C-terminal domain"/>
    <property type="match status" value="1"/>
</dbReference>
<dbReference type="InterPro" id="IPR036676">
    <property type="entry name" value="PurM-like_C_sf"/>
</dbReference>
<gene>
    <name evidence="4" type="primary">hypE</name>
    <name evidence="4" type="ORF">WOA13_00555</name>
</gene>
<evidence type="ECO:0000313" key="5">
    <source>
        <dbReference type="Proteomes" id="UP001396646"/>
    </source>
</evidence>
<reference evidence="4 5" key="1">
    <citation type="submission" date="2024-04" db="EMBL/GenBank/DDBJ databases">
        <title>Methanococcoides sp. LMO-2.</title>
        <authorList>
            <person name="Liang L."/>
        </authorList>
    </citation>
    <scope>NUCLEOTIDE SEQUENCE [LARGE SCALE GENOMIC DNA]</scope>
    <source>
        <strain evidence="4 5">LMO-2</strain>
    </source>
</reference>
<dbReference type="InterPro" id="IPR011854">
    <property type="entry name" value="HypE"/>
</dbReference>
<dbReference type="CDD" id="cd02197">
    <property type="entry name" value="HypE"/>
    <property type="match status" value="1"/>
</dbReference>
<name>A0ABU9KPW7_9EURY</name>
<dbReference type="SUPFAM" id="SSF55326">
    <property type="entry name" value="PurM N-terminal domain-like"/>
    <property type="match status" value="1"/>
</dbReference>
<comment type="caution">
    <text evidence="4">The sequence shown here is derived from an EMBL/GenBank/DDBJ whole genome shotgun (WGS) entry which is preliminary data.</text>
</comment>
<dbReference type="RefSeq" id="WP_342126057.1">
    <property type="nucleotide sequence ID" value="NZ_JBCAUS010000002.1"/>
</dbReference>
<accession>A0ABU9KPW7</accession>
<protein>
    <submittedName>
        <fullName evidence="4">Hydrogenase expression/formation protein HypE</fullName>
    </submittedName>
</protein>
<dbReference type="EMBL" id="JBCAUS010000002">
    <property type="protein sequence ID" value="MEL4304327.1"/>
    <property type="molecule type" value="Genomic_DNA"/>
</dbReference>
<comment type="similarity">
    <text evidence="1">Belongs to the HypE family.</text>
</comment>
<dbReference type="PANTHER" id="PTHR30303">
    <property type="entry name" value="HYDROGENASE ISOENZYMES FORMATION PROTEIN HYPE"/>
    <property type="match status" value="1"/>
</dbReference>
<dbReference type="Gene3D" id="3.30.1330.10">
    <property type="entry name" value="PurM-like, N-terminal domain"/>
    <property type="match status" value="1"/>
</dbReference>
<organism evidence="4 5">
    <name type="scientific">Methanococcoides cohabitans</name>
    <dbReference type="NCBI Taxonomy" id="3136559"/>
    <lineage>
        <taxon>Archaea</taxon>
        <taxon>Methanobacteriati</taxon>
        <taxon>Methanobacteriota</taxon>
        <taxon>Stenosarchaea group</taxon>
        <taxon>Methanomicrobia</taxon>
        <taxon>Methanosarcinales</taxon>
        <taxon>Methanosarcinaceae</taxon>
        <taxon>Methanococcoides</taxon>
    </lineage>
</organism>
<evidence type="ECO:0000313" key="4">
    <source>
        <dbReference type="EMBL" id="MEL4304327.1"/>
    </source>
</evidence>
<evidence type="ECO:0000256" key="1">
    <source>
        <dbReference type="ARBA" id="ARBA00006243"/>
    </source>
</evidence>
<dbReference type="InterPro" id="IPR036921">
    <property type="entry name" value="PurM-like_N_sf"/>
</dbReference>
<dbReference type="InterPro" id="IPR010918">
    <property type="entry name" value="PurM-like_C_dom"/>
</dbReference>
<dbReference type="InterPro" id="IPR016188">
    <property type="entry name" value="PurM-like_N"/>
</dbReference>